<dbReference type="PROSITE" id="PS51257">
    <property type="entry name" value="PROKAR_LIPOPROTEIN"/>
    <property type="match status" value="1"/>
</dbReference>
<dbReference type="GO" id="GO:0030655">
    <property type="term" value="P:beta-lactam antibiotic catabolic process"/>
    <property type="evidence" value="ECO:0007669"/>
    <property type="project" value="InterPro"/>
</dbReference>
<dbReference type="AlphaFoldDB" id="A0A1G7ZY84"/>
<dbReference type="STRING" id="104663.SAMN04488121_10943"/>
<dbReference type="GO" id="GO:0008800">
    <property type="term" value="F:beta-lactamase activity"/>
    <property type="evidence" value="ECO:0007669"/>
    <property type="project" value="InterPro"/>
</dbReference>
<reference evidence="2 3" key="1">
    <citation type="submission" date="2016-10" db="EMBL/GenBank/DDBJ databases">
        <authorList>
            <person name="de Groot N.N."/>
        </authorList>
    </citation>
    <scope>NUCLEOTIDE SEQUENCE [LARGE SCALE GENOMIC DNA]</scope>
    <source>
        <strain evidence="2 3">DSM 527</strain>
    </source>
</reference>
<organism evidence="2 3">
    <name type="scientific">Chitinophaga filiformis</name>
    <name type="common">Myxococcus filiformis</name>
    <name type="synonym">Flexibacter filiformis</name>
    <dbReference type="NCBI Taxonomy" id="104663"/>
    <lineage>
        <taxon>Bacteria</taxon>
        <taxon>Pseudomonadati</taxon>
        <taxon>Bacteroidota</taxon>
        <taxon>Chitinophagia</taxon>
        <taxon>Chitinophagales</taxon>
        <taxon>Chitinophagaceae</taxon>
        <taxon>Chitinophaga</taxon>
    </lineage>
</organism>
<dbReference type="EMBL" id="FNBN01000009">
    <property type="protein sequence ID" value="SDH13576.1"/>
    <property type="molecule type" value="Genomic_DNA"/>
</dbReference>
<sequence length="426" mass="49372">MRRSIFLWLMLFFAACNTNKNMGTRHYPVKDSFLDTLLSAHADRLGPVFRQPQDFGLQIIYTRIDRDAANRPHFTDYYYRVDTGRYFYPASTVKLAAAALALEKLNDLNIPGLDRHTPMFTDSLKDITPEVLSDTTAPGGLPSVGQYIKKILLVSDNDAYNRLYEFIGQETFNKRLWEKGFTDVQIKHRVGITGVDPEENRHTNPVTFRQGDRVIYSQPEGYSHLSFSPRHDLMGKGYYNDKDELVNSPMDASQKNRVPLADLHGILRQIIFPEAVTKKHRFRLKDSDYQFLYHCMSAQPEESAYPRYDTAEFHHNYVKFLLFGGVQGNNINANIRSFNKPGWAYGFLTDVAYIADFTHHVEFMLSATVYVNEDGILSDKHYQFEETGKPFLKALGEIIYEYELQRTKKHLPDLSKFRFDYTKDLE</sequence>
<dbReference type="Gene3D" id="3.40.710.10">
    <property type="entry name" value="DD-peptidase/beta-lactamase superfamily"/>
    <property type="match status" value="1"/>
</dbReference>
<dbReference type="SUPFAM" id="SSF56601">
    <property type="entry name" value="beta-lactamase/transpeptidase-like"/>
    <property type="match status" value="1"/>
</dbReference>
<dbReference type="RefSeq" id="WP_245705535.1">
    <property type="nucleotide sequence ID" value="NZ_FNBN01000009.1"/>
</dbReference>
<dbReference type="InterPro" id="IPR045155">
    <property type="entry name" value="Beta-lactam_cat"/>
</dbReference>
<dbReference type="Proteomes" id="UP000199045">
    <property type="component" value="Unassembled WGS sequence"/>
</dbReference>
<name>A0A1G7ZY84_CHIFI</name>
<accession>A0A1G7ZY84</accession>
<evidence type="ECO:0000313" key="2">
    <source>
        <dbReference type="EMBL" id="SDH13576.1"/>
    </source>
</evidence>
<gene>
    <name evidence="2" type="ORF">SAMN04488121_10943</name>
</gene>
<protein>
    <submittedName>
        <fullName evidence="2">Beta-lactamase enzyme family protein</fullName>
    </submittedName>
</protein>
<evidence type="ECO:0000259" key="1">
    <source>
        <dbReference type="Pfam" id="PF13354"/>
    </source>
</evidence>
<evidence type="ECO:0000313" key="3">
    <source>
        <dbReference type="Proteomes" id="UP000199045"/>
    </source>
</evidence>
<dbReference type="Pfam" id="PF13354">
    <property type="entry name" value="Beta-lactamase2"/>
    <property type="match status" value="1"/>
</dbReference>
<feature type="domain" description="Beta-lactamase class A catalytic" evidence="1">
    <location>
        <begin position="79"/>
        <end position="281"/>
    </location>
</feature>
<proteinExistence type="predicted"/>
<dbReference type="InterPro" id="IPR012338">
    <property type="entry name" value="Beta-lactam/transpept-like"/>
</dbReference>